<evidence type="ECO:0000256" key="3">
    <source>
        <dbReference type="ARBA" id="ARBA00022448"/>
    </source>
</evidence>
<keyword evidence="6" id="KW-0732">Signal</keyword>
<evidence type="ECO:0000259" key="10">
    <source>
        <dbReference type="Pfam" id="PF13953"/>
    </source>
</evidence>
<dbReference type="Gene3D" id="3.10.20.410">
    <property type="match status" value="1"/>
</dbReference>
<keyword evidence="9" id="KW-1029">Fimbrium biogenesis</keyword>
<dbReference type="SUPFAM" id="SSF141729">
    <property type="entry name" value="FimD N-terminal domain-like"/>
    <property type="match status" value="1"/>
</dbReference>
<organism evidence="12 13">
    <name type="scientific">Burkholderia ubonensis</name>
    <dbReference type="NCBI Taxonomy" id="101571"/>
    <lineage>
        <taxon>Bacteria</taxon>
        <taxon>Pseudomonadati</taxon>
        <taxon>Pseudomonadota</taxon>
        <taxon>Betaproteobacteria</taxon>
        <taxon>Burkholderiales</taxon>
        <taxon>Burkholderiaceae</taxon>
        <taxon>Burkholderia</taxon>
        <taxon>Burkholderia cepacia complex</taxon>
    </lineage>
</organism>
<dbReference type="PANTHER" id="PTHR30451">
    <property type="entry name" value="OUTER MEMBRANE USHER PROTEIN"/>
    <property type="match status" value="1"/>
</dbReference>
<dbReference type="Pfam" id="PF13953">
    <property type="entry name" value="PapC_C"/>
    <property type="match status" value="1"/>
</dbReference>
<dbReference type="InterPro" id="IPR025949">
    <property type="entry name" value="PapC-like_C"/>
</dbReference>
<comment type="similarity">
    <text evidence="2 9">Belongs to the fimbrial export usher family.</text>
</comment>
<evidence type="ECO:0000256" key="7">
    <source>
        <dbReference type="ARBA" id="ARBA00023136"/>
    </source>
</evidence>
<comment type="caution">
    <text evidence="12">The sequence shown here is derived from an EMBL/GenBank/DDBJ whole genome shotgun (WGS) entry which is preliminary data.</text>
</comment>
<evidence type="ECO:0000256" key="1">
    <source>
        <dbReference type="ARBA" id="ARBA00004571"/>
    </source>
</evidence>
<evidence type="ECO:0000259" key="11">
    <source>
        <dbReference type="Pfam" id="PF13954"/>
    </source>
</evidence>
<dbReference type="RefSeq" id="WP_060040817.1">
    <property type="nucleotide sequence ID" value="NZ_LPAD01000081.1"/>
</dbReference>
<dbReference type="Pfam" id="PF13954">
    <property type="entry name" value="PapC_N"/>
    <property type="match status" value="1"/>
</dbReference>
<evidence type="ECO:0000256" key="2">
    <source>
        <dbReference type="ARBA" id="ARBA00008064"/>
    </source>
</evidence>
<proteinExistence type="inferred from homology"/>
<dbReference type="Gene3D" id="2.60.40.2070">
    <property type="match status" value="1"/>
</dbReference>
<dbReference type="FunFam" id="2.60.40.3110:FF:000001">
    <property type="entry name" value="Putative fimbrial outer membrane usher"/>
    <property type="match status" value="1"/>
</dbReference>
<evidence type="ECO:0000313" key="13">
    <source>
        <dbReference type="Proteomes" id="UP000057910"/>
    </source>
</evidence>
<dbReference type="GO" id="GO:0009279">
    <property type="term" value="C:cell outer membrane"/>
    <property type="evidence" value="ECO:0007669"/>
    <property type="project" value="UniProtKB-SubCell"/>
</dbReference>
<feature type="domain" description="PapC N-terminal" evidence="11">
    <location>
        <begin position="56"/>
        <end position="202"/>
    </location>
</feature>
<gene>
    <name evidence="12" type="ORF">WJ68_20220</name>
</gene>
<keyword evidence="5 9" id="KW-0812">Transmembrane</keyword>
<protein>
    <submittedName>
        <fullName evidence="12">Fimbrial protein</fullName>
    </submittedName>
</protein>
<accession>A0ABD4DZH4</accession>
<dbReference type="InterPro" id="IPR037224">
    <property type="entry name" value="PapC_N_sf"/>
</dbReference>
<dbReference type="EMBL" id="LPAD01000081">
    <property type="protein sequence ID" value="KVN81595.1"/>
    <property type="molecule type" value="Genomic_DNA"/>
</dbReference>
<keyword evidence="7 9" id="KW-0472">Membrane</keyword>
<evidence type="ECO:0000256" key="4">
    <source>
        <dbReference type="ARBA" id="ARBA00022452"/>
    </source>
</evidence>
<dbReference type="InterPro" id="IPR025885">
    <property type="entry name" value="PapC_N"/>
</dbReference>
<evidence type="ECO:0000256" key="5">
    <source>
        <dbReference type="ARBA" id="ARBA00022692"/>
    </source>
</evidence>
<dbReference type="PROSITE" id="PS01151">
    <property type="entry name" value="FIMBRIAL_USHER"/>
    <property type="match status" value="1"/>
</dbReference>
<dbReference type="InterPro" id="IPR042186">
    <property type="entry name" value="FimD_plug_dom"/>
</dbReference>
<dbReference type="InterPro" id="IPR000015">
    <property type="entry name" value="Fimb_usher"/>
</dbReference>
<dbReference type="InterPro" id="IPR043142">
    <property type="entry name" value="PapC-like_C_sf"/>
</dbReference>
<keyword evidence="8 9" id="KW-0998">Cell outer membrane</keyword>
<dbReference type="Proteomes" id="UP000057910">
    <property type="component" value="Unassembled WGS sequence"/>
</dbReference>
<keyword evidence="4" id="KW-1134">Transmembrane beta strand</keyword>
<dbReference type="Pfam" id="PF00577">
    <property type="entry name" value="Usher"/>
    <property type="match status" value="1"/>
</dbReference>
<dbReference type="Gene3D" id="2.60.40.2610">
    <property type="entry name" value="Outer membrane usher protein FimD, plug domain"/>
    <property type="match status" value="1"/>
</dbReference>
<evidence type="ECO:0000313" key="12">
    <source>
        <dbReference type="EMBL" id="KVN81595.1"/>
    </source>
</evidence>
<dbReference type="InterPro" id="IPR018030">
    <property type="entry name" value="Fimbrial_membr_usher_CS"/>
</dbReference>
<dbReference type="PANTHER" id="PTHR30451:SF20">
    <property type="entry name" value="FIMBRIAE USHER"/>
    <property type="match status" value="1"/>
</dbReference>
<evidence type="ECO:0000256" key="6">
    <source>
        <dbReference type="ARBA" id="ARBA00022729"/>
    </source>
</evidence>
<sequence>MVERSREVIRTEGGPRLKPICGVVLAVVAGWQQFALGKQVEASGMQVAQTEFAQVEFDGSFLNGGGGAIDVSRFERGNVVRAGQYRPDVYVDGNWIGRMEVPFKHAPNTVDAQPCFDEDALEKLGVDVARLPADIRAALAEEHACMRIGQAISDAFATFDFNEMRLDLSIPQASMIRRVRGYVSPDQWSEGVPVGMLGYNLNIYQSHASGGMNATQGYLGLDAGVNVMGWHLRHQGSFNWDNRGQRRYQDIATYLQRNLPTWSSQLVIGDSYTSGDLFDSTSFRGVRLYSDDRMLPDSLRGYAPVVRGVANTNARVTITQNGMKLYETTVAPGAFVIDDLFPTGYGGDLLVSVTEADGSVHSFSVPYASVPLSLRPRQSRYSFTAGVVRNLSNSTNPPFAQVTWQRGVTNLLTGYGGVSIAQGYVAAMLGGVLNTSWGAFGADVTQANTSIPGERHYSGSSFRLSYAKNVASTGTNIAIAAYRYSTNGYFGLNDAMNARDQAKAGSNSAGVWRQRNRASVTMSQPLGARRGSVNMTASAATYWNRSGSDVNYTIGYNNAFQNIAYSVSATRQRDAFGASSTLYYVSLSIPLGRSRPATISTSVSRDTTGATRAQTSLSGSLGTDNNISYGLNVNHSAAQRDSQTNGGANILYRGSRAELSGSVGVSANYQQLSVSARGAVVGHSGGVTLSQPLSETFAIVKAPHAEGARVTNASGVRVDGRGYAIVPFVTPFQMNEIGLDPKGLSTDVELKETSLRVAPLAGAVPMLEFNTVYGRSALIRATQPDGSPVPFGAIVTDEYGKDVGAVGQGGKIFARGLADRGQLAVQWDAGSRKAVCQLSYSLPVRERARAYRLPQRLDLPCATKDHDRTTAAEIHR</sequence>
<name>A0ABD4DZH4_9BURK</name>
<reference evidence="12 13" key="1">
    <citation type="submission" date="2015-11" db="EMBL/GenBank/DDBJ databases">
        <title>Expanding the genomic diversity of Burkholderia species for the development of highly accurate diagnostics.</title>
        <authorList>
            <person name="Sahl J."/>
            <person name="Keim P."/>
            <person name="Wagner D."/>
        </authorList>
    </citation>
    <scope>NUCLEOTIDE SEQUENCE [LARGE SCALE GENOMIC DNA]</scope>
    <source>
        <strain evidence="12 13">MSMB1585WGS</strain>
    </source>
</reference>
<feature type="domain" description="PapC-like C-terminal" evidence="10">
    <location>
        <begin position="778"/>
        <end position="843"/>
    </location>
</feature>
<dbReference type="Gene3D" id="2.60.40.3110">
    <property type="match status" value="1"/>
</dbReference>
<keyword evidence="3 9" id="KW-0813">Transport</keyword>
<comment type="subcellular location">
    <subcellularLocation>
        <location evidence="1 9">Cell outer membrane</location>
        <topology evidence="1 9">Multi-pass membrane protein</topology>
    </subcellularLocation>
</comment>
<evidence type="ECO:0000256" key="9">
    <source>
        <dbReference type="RuleBase" id="RU003884"/>
    </source>
</evidence>
<dbReference type="AlphaFoldDB" id="A0ABD4DZH4"/>
<evidence type="ECO:0000256" key="8">
    <source>
        <dbReference type="ARBA" id="ARBA00023237"/>
    </source>
</evidence>